<organism evidence="1 2">
    <name type="scientific">Oryza meyeriana var. granulata</name>
    <dbReference type="NCBI Taxonomy" id="110450"/>
    <lineage>
        <taxon>Eukaryota</taxon>
        <taxon>Viridiplantae</taxon>
        <taxon>Streptophyta</taxon>
        <taxon>Embryophyta</taxon>
        <taxon>Tracheophyta</taxon>
        <taxon>Spermatophyta</taxon>
        <taxon>Magnoliopsida</taxon>
        <taxon>Liliopsida</taxon>
        <taxon>Poales</taxon>
        <taxon>Poaceae</taxon>
        <taxon>BOP clade</taxon>
        <taxon>Oryzoideae</taxon>
        <taxon>Oryzeae</taxon>
        <taxon>Oryzinae</taxon>
        <taxon>Oryza</taxon>
        <taxon>Oryza meyeriana</taxon>
    </lineage>
</organism>
<name>A0A6G1C368_9ORYZ</name>
<reference evidence="1 2" key="1">
    <citation type="submission" date="2019-11" db="EMBL/GenBank/DDBJ databases">
        <title>Whole genome sequence of Oryza granulata.</title>
        <authorList>
            <person name="Li W."/>
        </authorList>
    </citation>
    <scope>NUCLEOTIDE SEQUENCE [LARGE SCALE GENOMIC DNA]</scope>
    <source>
        <strain evidence="2">cv. Menghai</strain>
        <tissue evidence="1">Leaf</tissue>
    </source>
</reference>
<evidence type="ECO:0000313" key="2">
    <source>
        <dbReference type="Proteomes" id="UP000479710"/>
    </source>
</evidence>
<protein>
    <submittedName>
        <fullName evidence="1">Uncharacterized protein</fullName>
    </submittedName>
</protein>
<accession>A0A6G1C368</accession>
<gene>
    <name evidence="1" type="ORF">E2562_001886</name>
</gene>
<keyword evidence="2" id="KW-1185">Reference proteome</keyword>
<proteinExistence type="predicted"/>
<dbReference type="Proteomes" id="UP000479710">
    <property type="component" value="Unassembled WGS sequence"/>
</dbReference>
<dbReference type="AlphaFoldDB" id="A0A6G1C368"/>
<dbReference type="EMBL" id="SPHZ02000010">
    <property type="protein sequence ID" value="KAF0894586.1"/>
    <property type="molecule type" value="Genomic_DNA"/>
</dbReference>
<evidence type="ECO:0000313" key="1">
    <source>
        <dbReference type="EMBL" id="KAF0894586.1"/>
    </source>
</evidence>
<sequence length="104" mass="11026">MGLSEEEQMGGCWSQCGPMDVVLVDQQKDVCAMGLKVAEALALPPMALVGGRPRLAHDVVATIAKKLSFADHPQDSWQRATDEEGSVSAALMARIHKAPGEVPS</sequence>
<comment type="caution">
    <text evidence="1">The sequence shown here is derived from an EMBL/GenBank/DDBJ whole genome shotgun (WGS) entry which is preliminary data.</text>
</comment>